<evidence type="ECO:0000256" key="1">
    <source>
        <dbReference type="SAM" id="SignalP"/>
    </source>
</evidence>
<feature type="signal peptide" evidence="1">
    <location>
        <begin position="1"/>
        <end position="18"/>
    </location>
</feature>
<accession>A0ABR7RZT5</accession>
<dbReference type="Gene3D" id="3.40.190.10">
    <property type="entry name" value="Periplasmic binding protein-like II"/>
    <property type="match status" value="2"/>
</dbReference>
<evidence type="ECO:0000313" key="2">
    <source>
        <dbReference type="EMBL" id="MBC9250850.1"/>
    </source>
</evidence>
<feature type="chain" id="PRO_5045479323" description="Solute-binding protein family 3/N-terminal domain-containing protein" evidence="1">
    <location>
        <begin position="19"/>
        <end position="285"/>
    </location>
</feature>
<protein>
    <recommendedName>
        <fullName evidence="4">Solute-binding protein family 3/N-terminal domain-containing protein</fullName>
    </recommendedName>
</protein>
<name>A0ABR7RZT5_AQUAC</name>
<keyword evidence="3" id="KW-1185">Reference proteome</keyword>
<evidence type="ECO:0000313" key="3">
    <source>
        <dbReference type="Proteomes" id="UP000744555"/>
    </source>
</evidence>
<comment type="caution">
    <text evidence="2">The sequence shown here is derived from an EMBL/GenBank/DDBJ whole genome shotgun (WGS) entry which is preliminary data.</text>
</comment>
<dbReference type="Proteomes" id="UP000744555">
    <property type="component" value="Unassembled WGS sequence"/>
</dbReference>
<dbReference type="EMBL" id="LZEU01000001">
    <property type="protein sequence ID" value="MBC9250850.1"/>
    <property type="molecule type" value="Genomic_DNA"/>
</dbReference>
<dbReference type="SUPFAM" id="SSF53850">
    <property type="entry name" value="Periplasmic binding protein-like II"/>
    <property type="match status" value="1"/>
</dbReference>
<proteinExistence type="predicted"/>
<organism evidence="2 3">
    <name type="scientific">Aquipseudomonas alcaligenes</name>
    <name type="common">Pseudomonas alcaligenes</name>
    <dbReference type="NCBI Taxonomy" id="43263"/>
    <lineage>
        <taxon>Bacteria</taxon>
        <taxon>Pseudomonadati</taxon>
        <taxon>Pseudomonadota</taxon>
        <taxon>Gammaproteobacteria</taxon>
        <taxon>Pseudomonadales</taxon>
        <taxon>Pseudomonadaceae</taxon>
        <taxon>Aquipseudomonas</taxon>
    </lineage>
</organism>
<evidence type="ECO:0008006" key="4">
    <source>
        <dbReference type="Google" id="ProtNLM"/>
    </source>
</evidence>
<gene>
    <name evidence="2" type="ORF">A9179_11235</name>
</gene>
<sequence>MRRLLTLLALACCLPLQAGELLTYPLHSEGADPEAYVVELLRQALAHSGAGHQLQPSAKAMAQSRAQLSLEQNDGSVQLMWTMTTRERELSMLPIRIPIYKGLIGWRVMLVREEDRDWLKAVDSLAQLKPMRFGQRADWPDSHILRSNGLQVITSQSYESLFRMLDAGRFDLFPREVVVAWDEQQRANAAGLKLAVDSHIVIHYPSAFYFFTSRARADLAGDIQRGLEAMIADGSFDRLFEQYHGATLAQAKLGQRKVIELQNPDLPEQTPFARKELWYRPDAPK</sequence>
<keyword evidence="1" id="KW-0732">Signal</keyword>
<dbReference type="RefSeq" id="WP_187805919.1">
    <property type="nucleotide sequence ID" value="NZ_LZEU01000001.1"/>
</dbReference>
<reference evidence="2 3" key="1">
    <citation type="submission" date="2016-06" db="EMBL/GenBank/DDBJ databases">
        <authorList>
            <person name="Ramos C."/>
            <person name="Pintado A."/>
            <person name="Crespo-Gomez J.I."/>
        </authorList>
    </citation>
    <scope>NUCLEOTIDE SEQUENCE [LARGE SCALE GENOMIC DNA]</scope>
    <source>
        <strain evidence="2 3">AVO110</strain>
    </source>
</reference>